<reference evidence="3" key="3">
    <citation type="submission" date="2025-09" db="UniProtKB">
        <authorList>
            <consortium name="Ensembl"/>
        </authorList>
    </citation>
    <scope>IDENTIFICATION</scope>
</reference>
<protein>
    <submittedName>
        <fullName evidence="3">Uncharacterized protein</fullName>
    </submittedName>
</protein>
<keyword evidence="4" id="KW-1185">Reference proteome</keyword>
<accession>A0A8C9V803</accession>
<feature type="region of interest" description="Disordered" evidence="2">
    <location>
        <begin position="86"/>
        <end position="107"/>
    </location>
</feature>
<reference evidence="3 4" key="1">
    <citation type="submission" date="2019-04" db="EMBL/GenBank/DDBJ databases">
        <authorList>
            <consortium name="Wellcome Sanger Institute Data Sharing"/>
        </authorList>
    </citation>
    <scope>NUCLEOTIDE SEQUENCE [LARGE SCALE GENOMIC DNA]</scope>
</reference>
<reference evidence="3" key="2">
    <citation type="submission" date="2025-08" db="UniProtKB">
        <authorList>
            <consortium name="Ensembl"/>
        </authorList>
    </citation>
    <scope>IDENTIFICATION</scope>
</reference>
<evidence type="ECO:0000313" key="3">
    <source>
        <dbReference type="Ensembl" id="ENSSFOP00015031085.2"/>
    </source>
</evidence>
<keyword evidence="1" id="KW-0175">Coiled coil</keyword>
<feature type="region of interest" description="Disordered" evidence="2">
    <location>
        <begin position="38"/>
        <end position="63"/>
    </location>
</feature>
<proteinExistence type="predicted"/>
<feature type="coiled-coil region" evidence="1">
    <location>
        <begin position="198"/>
        <end position="232"/>
    </location>
</feature>
<dbReference type="AlphaFoldDB" id="A0A8C9V803"/>
<evidence type="ECO:0000256" key="1">
    <source>
        <dbReference type="SAM" id="Coils"/>
    </source>
</evidence>
<name>A0A8C9V803_SCLFO</name>
<organism evidence="3 4">
    <name type="scientific">Scleropages formosus</name>
    <name type="common">Asian bonytongue</name>
    <name type="synonym">Osteoglossum formosum</name>
    <dbReference type="NCBI Taxonomy" id="113540"/>
    <lineage>
        <taxon>Eukaryota</taxon>
        <taxon>Metazoa</taxon>
        <taxon>Chordata</taxon>
        <taxon>Craniata</taxon>
        <taxon>Vertebrata</taxon>
        <taxon>Euteleostomi</taxon>
        <taxon>Actinopterygii</taxon>
        <taxon>Neopterygii</taxon>
        <taxon>Teleostei</taxon>
        <taxon>Osteoglossocephala</taxon>
        <taxon>Osteoglossomorpha</taxon>
        <taxon>Osteoglossiformes</taxon>
        <taxon>Osteoglossidae</taxon>
        <taxon>Scleropages</taxon>
    </lineage>
</organism>
<sequence>MLIVLVITRFVLKRFFELFRIRLHTNCALPESLASVPRKSEPVEMEGAARSGERGGNEFSTAACGDLSAAPGGELDNADEPDFCSFSEPSSQLSESLTSEVPLGRRSRNLRKMKDGSKLWRRKHHGISKGDLEIAAVDWKLWSSWLGMLPLRCSSGTEEMTAGHQGKVEDDMQQQTLLEDCVRREAYQRLDEIIAAFHRRYEREVADLESAMKRLKKDKDKLQNSLIRAQIKISYLQVEMGALKKEKLYQRLQHEREKNDLKKMLTECHSYYSHMKCLQQNMSESSDRSYSMLDRNAERSCKRIKERNVKTIPHNTLNSSSGLLLCSDAMDSSSSECDYEDHKDILGCVSQHSFGGGTQHLDNGISDWKSEHTNSAPGRYGSVSLASTRKLLSAFSCQVGKEGLSNTLWGEIRIVCTVFDCGQFYQMIYHMSW</sequence>
<dbReference type="Proteomes" id="UP000694397">
    <property type="component" value="Chromosome 11"/>
</dbReference>
<dbReference type="Ensembl" id="ENSSFOT00015031435.2">
    <property type="protein sequence ID" value="ENSSFOP00015031085.2"/>
    <property type="gene ID" value="ENSSFOG00015019937.2"/>
</dbReference>
<feature type="compositionally biased region" description="Low complexity" evidence="2">
    <location>
        <begin position="86"/>
        <end position="100"/>
    </location>
</feature>
<gene>
    <name evidence="3" type="primary">rasef2</name>
</gene>
<evidence type="ECO:0000313" key="4">
    <source>
        <dbReference type="Proteomes" id="UP000694397"/>
    </source>
</evidence>
<evidence type="ECO:0000256" key="2">
    <source>
        <dbReference type="SAM" id="MobiDB-lite"/>
    </source>
</evidence>